<dbReference type="Proteomes" id="UP001060919">
    <property type="component" value="Chromosome"/>
</dbReference>
<accession>A0A916DW13</accession>
<keyword evidence="1" id="KW-0732">Signal</keyword>
<protein>
    <submittedName>
        <fullName evidence="2">Uncharacterized protein</fullName>
    </submittedName>
</protein>
<evidence type="ECO:0000313" key="3">
    <source>
        <dbReference type="Proteomes" id="UP001060919"/>
    </source>
</evidence>
<keyword evidence="3" id="KW-1185">Reference proteome</keyword>
<evidence type="ECO:0000313" key="2">
    <source>
        <dbReference type="EMBL" id="BDS14976.1"/>
    </source>
</evidence>
<gene>
    <name evidence="2" type="ORF">AsAng_0057580</name>
</gene>
<feature type="chain" id="PRO_5037455903" evidence="1">
    <location>
        <begin position="26"/>
        <end position="206"/>
    </location>
</feature>
<reference evidence="2" key="1">
    <citation type="submission" date="2022-09" db="EMBL/GenBank/DDBJ databases">
        <title>Aureispira anguillicida sp. nov., isolated from Leptocephalus of Japanese eel Anguilla japonica.</title>
        <authorList>
            <person name="Yuasa K."/>
            <person name="Mekata T."/>
            <person name="Ikunari K."/>
        </authorList>
    </citation>
    <scope>NUCLEOTIDE SEQUENCE</scope>
    <source>
        <strain evidence="2">EL160426</strain>
    </source>
</reference>
<dbReference type="AlphaFoldDB" id="A0A916DW13"/>
<proteinExistence type="predicted"/>
<dbReference type="EMBL" id="AP026867">
    <property type="protein sequence ID" value="BDS14976.1"/>
    <property type="molecule type" value="Genomic_DNA"/>
</dbReference>
<organism evidence="2 3">
    <name type="scientific">Aureispira anguillae</name>
    <dbReference type="NCBI Taxonomy" id="2864201"/>
    <lineage>
        <taxon>Bacteria</taxon>
        <taxon>Pseudomonadati</taxon>
        <taxon>Bacteroidota</taxon>
        <taxon>Saprospiria</taxon>
        <taxon>Saprospirales</taxon>
        <taxon>Saprospiraceae</taxon>
        <taxon>Aureispira</taxon>
    </lineage>
</organism>
<evidence type="ECO:0000256" key="1">
    <source>
        <dbReference type="SAM" id="SignalP"/>
    </source>
</evidence>
<dbReference type="KEGG" id="aup:AsAng_0057580"/>
<sequence length="206" mass="23106">MLMPNKYFFSLVILVFIASIFPACTKDNSPLNNSPQHPYYINFDLNGVPQSYGAEQAFMGTSYHISHLSPSLENYATDSYVPDSSTSMNALLSLHFEQHPILEADLTGLIGQQLPIKHPMNPYQTCATMHIYHSAGPTENDLFTERIYNDSSSSFVQIDSVYYHSTLGSGEKVFTISGRFDFVLSRGTVSQTANNGKFRLLFSEYQ</sequence>
<feature type="signal peptide" evidence="1">
    <location>
        <begin position="1"/>
        <end position="25"/>
    </location>
</feature>
<name>A0A916DW13_9BACT</name>